<reference evidence="2" key="1">
    <citation type="journal article" date="2021" name="Nat. Commun.">
        <title>Genetic determinants of endophytism in the Arabidopsis root mycobiome.</title>
        <authorList>
            <person name="Mesny F."/>
            <person name="Miyauchi S."/>
            <person name="Thiergart T."/>
            <person name="Pickel B."/>
            <person name="Atanasova L."/>
            <person name="Karlsson M."/>
            <person name="Huettel B."/>
            <person name="Barry K.W."/>
            <person name="Haridas S."/>
            <person name="Chen C."/>
            <person name="Bauer D."/>
            <person name="Andreopoulos W."/>
            <person name="Pangilinan J."/>
            <person name="LaButti K."/>
            <person name="Riley R."/>
            <person name="Lipzen A."/>
            <person name="Clum A."/>
            <person name="Drula E."/>
            <person name="Henrissat B."/>
            <person name="Kohler A."/>
            <person name="Grigoriev I.V."/>
            <person name="Martin F.M."/>
            <person name="Hacquard S."/>
        </authorList>
    </citation>
    <scope>NUCLEOTIDE SEQUENCE</scope>
    <source>
        <strain evidence="2">MPI-SDFR-AT-0068</strain>
    </source>
</reference>
<dbReference type="Proteomes" id="UP000813427">
    <property type="component" value="Unassembled WGS sequence"/>
</dbReference>
<evidence type="ECO:0000256" key="1">
    <source>
        <dbReference type="SAM" id="SignalP"/>
    </source>
</evidence>
<protein>
    <recommendedName>
        <fullName evidence="4">Apple domain-containing protein</fullName>
    </recommendedName>
</protein>
<evidence type="ECO:0000313" key="2">
    <source>
        <dbReference type="EMBL" id="KAH7235525.1"/>
    </source>
</evidence>
<sequence>MPSTKTIAVAVVALAASGTQASNCKPSNPPPSCDEYILNPEADAECGVKGDVKDGGVTIASNYLDDCAKSCYDNKSFKCELISFEAPETPSEQGSCTLYPDAKIPRMPRGGSKKYYSPGCFECYSRGRGGRGGRNRGRIRRS</sequence>
<dbReference type="AlphaFoldDB" id="A0A8K0W779"/>
<evidence type="ECO:0000313" key="3">
    <source>
        <dbReference type="Proteomes" id="UP000813427"/>
    </source>
</evidence>
<comment type="caution">
    <text evidence="2">The sequence shown here is derived from an EMBL/GenBank/DDBJ whole genome shotgun (WGS) entry which is preliminary data.</text>
</comment>
<feature type="signal peptide" evidence="1">
    <location>
        <begin position="1"/>
        <end position="21"/>
    </location>
</feature>
<keyword evidence="1" id="KW-0732">Signal</keyword>
<proteinExistence type="predicted"/>
<gene>
    <name evidence="2" type="ORF">BKA59DRAFT_484864</name>
</gene>
<feature type="chain" id="PRO_5035453582" description="Apple domain-containing protein" evidence="1">
    <location>
        <begin position="22"/>
        <end position="142"/>
    </location>
</feature>
<dbReference type="OrthoDB" id="5099829at2759"/>
<name>A0A8K0W779_9HYPO</name>
<keyword evidence="3" id="KW-1185">Reference proteome</keyword>
<accession>A0A8K0W779</accession>
<organism evidence="2 3">
    <name type="scientific">Fusarium tricinctum</name>
    <dbReference type="NCBI Taxonomy" id="61284"/>
    <lineage>
        <taxon>Eukaryota</taxon>
        <taxon>Fungi</taxon>
        <taxon>Dikarya</taxon>
        <taxon>Ascomycota</taxon>
        <taxon>Pezizomycotina</taxon>
        <taxon>Sordariomycetes</taxon>
        <taxon>Hypocreomycetidae</taxon>
        <taxon>Hypocreales</taxon>
        <taxon>Nectriaceae</taxon>
        <taxon>Fusarium</taxon>
        <taxon>Fusarium tricinctum species complex</taxon>
    </lineage>
</organism>
<evidence type="ECO:0008006" key="4">
    <source>
        <dbReference type="Google" id="ProtNLM"/>
    </source>
</evidence>
<dbReference type="EMBL" id="JAGPXF010000007">
    <property type="protein sequence ID" value="KAH7235525.1"/>
    <property type="molecule type" value="Genomic_DNA"/>
</dbReference>